<dbReference type="Pfam" id="PF13793">
    <property type="entry name" value="Pribosyltran_N"/>
    <property type="match status" value="1"/>
</dbReference>
<keyword evidence="4 9" id="KW-0547">Nucleotide-binding</keyword>
<name>B3QWH5_CHLT3</name>
<dbReference type="NCBIfam" id="TIGR01251">
    <property type="entry name" value="ribP_PPkin"/>
    <property type="match status" value="1"/>
</dbReference>
<evidence type="ECO:0000259" key="10">
    <source>
        <dbReference type="Pfam" id="PF13793"/>
    </source>
</evidence>
<feature type="binding site" evidence="9">
    <location>
        <position position="130"/>
    </location>
    <ligand>
        <name>Mg(2+)</name>
        <dbReference type="ChEBI" id="CHEBI:18420"/>
    </ligand>
</feature>
<keyword evidence="6 9" id="KW-0067">ATP-binding</keyword>
<dbReference type="InterPro" id="IPR037515">
    <property type="entry name" value="Rib-P_diPkinase_bac"/>
</dbReference>
<dbReference type="GO" id="GO:0009156">
    <property type="term" value="P:ribonucleoside monophosphate biosynthetic process"/>
    <property type="evidence" value="ECO:0007669"/>
    <property type="project" value="InterPro"/>
</dbReference>
<dbReference type="AlphaFoldDB" id="B3QWH5"/>
<comment type="catalytic activity">
    <reaction evidence="8 9">
        <text>D-ribose 5-phosphate + ATP = 5-phospho-alpha-D-ribose 1-diphosphate + AMP + H(+)</text>
        <dbReference type="Rhea" id="RHEA:15609"/>
        <dbReference type="ChEBI" id="CHEBI:15378"/>
        <dbReference type="ChEBI" id="CHEBI:30616"/>
        <dbReference type="ChEBI" id="CHEBI:58017"/>
        <dbReference type="ChEBI" id="CHEBI:78346"/>
        <dbReference type="ChEBI" id="CHEBI:456215"/>
        <dbReference type="EC" id="2.7.6.1"/>
    </reaction>
</comment>
<feature type="active site" evidence="9">
    <location>
        <position position="192"/>
    </location>
</feature>
<dbReference type="InterPro" id="IPR000842">
    <property type="entry name" value="PRib_PP_synth_CS"/>
</dbReference>
<comment type="similarity">
    <text evidence="9">Belongs to the ribose-phosphate pyrophosphokinase family. Class I subfamily.</text>
</comment>
<dbReference type="OrthoDB" id="9777067at2"/>
<evidence type="ECO:0000313" key="12">
    <source>
        <dbReference type="Proteomes" id="UP000001208"/>
    </source>
</evidence>
<feature type="binding site" evidence="9">
    <location>
        <position position="169"/>
    </location>
    <ligand>
        <name>Mg(2+)</name>
        <dbReference type="ChEBI" id="CHEBI:18420"/>
    </ligand>
</feature>
<evidence type="ECO:0000256" key="1">
    <source>
        <dbReference type="ARBA" id="ARBA00022679"/>
    </source>
</evidence>
<dbReference type="HOGENOM" id="CLU_033546_2_0_10"/>
<keyword evidence="9" id="KW-0963">Cytoplasm</keyword>
<dbReference type="GO" id="GO:0016301">
    <property type="term" value="F:kinase activity"/>
    <property type="evidence" value="ECO:0007669"/>
    <property type="project" value="UniProtKB-KW"/>
</dbReference>
<feature type="binding site" evidence="9">
    <location>
        <position position="218"/>
    </location>
    <ligand>
        <name>D-ribose 5-phosphate</name>
        <dbReference type="ChEBI" id="CHEBI:78346"/>
    </ligand>
</feature>
<dbReference type="InterPro" id="IPR029099">
    <property type="entry name" value="Pribosyltran_N"/>
</dbReference>
<comment type="subunit">
    <text evidence="9">Homohexamer.</text>
</comment>
<keyword evidence="12" id="KW-1185">Reference proteome</keyword>
<evidence type="ECO:0000256" key="6">
    <source>
        <dbReference type="ARBA" id="ARBA00022840"/>
    </source>
</evidence>
<dbReference type="PROSITE" id="PS00114">
    <property type="entry name" value="PRPP_SYNTHASE"/>
    <property type="match status" value="1"/>
</dbReference>
<feature type="domain" description="Ribose-phosphate pyrophosphokinase N-terminal" evidence="10">
    <location>
        <begin position="5"/>
        <end position="120"/>
    </location>
</feature>
<dbReference type="KEGG" id="cts:Ctha_2284"/>
<dbReference type="PANTHER" id="PTHR10210:SF41">
    <property type="entry name" value="RIBOSE-PHOSPHATE PYROPHOSPHOKINASE 1, CHLOROPLASTIC"/>
    <property type="match status" value="1"/>
</dbReference>
<comment type="pathway">
    <text evidence="9">Metabolic intermediate biosynthesis; 5-phospho-alpha-D-ribose 1-diphosphate biosynthesis; 5-phospho-alpha-D-ribose 1-diphosphate from D-ribose 5-phosphate (route I): step 1/1.</text>
</comment>
<dbReference type="CDD" id="cd06223">
    <property type="entry name" value="PRTases_typeI"/>
    <property type="match status" value="1"/>
</dbReference>
<reference evidence="11 12" key="1">
    <citation type="submission" date="2008-06" db="EMBL/GenBank/DDBJ databases">
        <title>Complete sequence of Chloroherpeton thalassium ATCC 35110.</title>
        <authorList>
            <consortium name="US DOE Joint Genome Institute"/>
            <person name="Lucas S."/>
            <person name="Copeland A."/>
            <person name="Lapidus A."/>
            <person name="Glavina del Rio T."/>
            <person name="Dalin E."/>
            <person name="Tice H."/>
            <person name="Bruce D."/>
            <person name="Goodwin L."/>
            <person name="Pitluck S."/>
            <person name="Schmutz J."/>
            <person name="Larimer F."/>
            <person name="Land M."/>
            <person name="Hauser L."/>
            <person name="Kyrpides N."/>
            <person name="Mikhailova N."/>
            <person name="Liu Z."/>
            <person name="Li T."/>
            <person name="Zhao F."/>
            <person name="Overmann J."/>
            <person name="Bryant D.A."/>
            <person name="Richardson P."/>
        </authorList>
    </citation>
    <scope>NUCLEOTIDE SEQUENCE [LARGE SCALE GENOMIC DNA]</scope>
    <source>
        <strain evidence="12">ATCC 35110 / GB-78</strain>
    </source>
</reference>
<dbReference type="InterPro" id="IPR005946">
    <property type="entry name" value="Rib-P_diPkinase"/>
</dbReference>
<dbReference type="NCBIfam" id="NF002320">
    <property type="entry name" value="PRK01259.1"/>
    <property type="match status" value="1"/>
</dbReference>
<gene>
    <name evidence="9" type="primary">prs</name>
    <name evidence="11" type="ordered locus">Ctha_2284</name>
</gene>
<dbReference type="SUPFAM" id="SSF53271">
    <property type="entry name" value="PRTase-like"/>
    <property type="match status" value="1"/>
</dbReference>
<feature type="binding site" evidence="9">
    <location>
        <begin position="96"/>
        <end position="97"/>
    </location>
    <ligand>
        <name>ATP</name>
        <dbReference type="ChEBI" id="CHEBI:30616"/>
    </ligand>
</feature>
<evidence type="ECO:0000256" key="9">
    <source>
        <dbReference type="HAMAP-Rule" id="MF_00583"/>
    </source>
</evidence>
<keyword evidence="7 9" id="KW-0460">Magnesium</keyword>
<accession>B3QWH5</accession>
<feature type="binding site" evidence="9">
    <location>
        <begin position="222"/>
        <end position="226"/>
    </location>
    <ligand>
        <name>D-ribose 5-phosphate</name>
        <dbReference type="ChEBI" id="CHEBI:78346"/>
    </ligand>
</feature>
<dbReference type="PANTHER" id="PTHR10210">
    <property type="entry name" value="RIBOSE-PHOSPHATE DIPHOSPHOKINASE FAMILY MEMBER"/>
    <property type="match status" value="1"/>
</dbReference>
<feature type="binding site" evidence="9">
    <location>
        <begin position="38"/>
        <end position="40"/>
    </location>
    <ligand>
        <name>ATP</name>
        <dbReference type="ChEBI" id="CHEBI:30616"/>
    </ligand>
</feature>
<dbReference type="GO" id="GO:0000287">
    <property type="term" value="F:magnesium ion binding"/>
    <property type="evidence" value="ECO:0007669"/>
    <property type="project" value="UniProtKB-UniRule"/>
</dbReference>
<sequence length="314" mass="34175">MDRQIKIFSGRSNRPLAEKIADYLSLSICDAEVGNFSDGEISAQYNESIRGSDLFIIQSTNPPAENLMELLILIDAAKRSSANRVTAVMPYYGYARQDRKDKPRVSITAKLIANLITKAGADRILTMDLHAAQIQGFFDIPFDHLYSSVVLVDHIKKMGLENLIIASPDVGGVKLARSYASRLGTDLVIVDKRRPRPNVAEVMNIIGDVRGKNVLLVDDLIDTAGTMVNAAQALKNAGAVSILAACTHPILSGKAVERISSSVIEKVIMTDTVVTDHADCDKFELVSVSALFGEAIKRIYDDASVSHLFETVKA</sequence>
<dbReference type="GO" id="GO:0006015">
    <property type="term" value="P:5-phosphoribose 1-diphosphate biosynthetic process"/>
    <property type="evidence" value="ECO:0007669"/>
    <property type="project" value="UniProtKB-UniRule"/>
</dbReference>
<dbReference type="GO" id="GO:0005737">
    <property type="term" value="C:cytoplasm"/>
    <property type="evidence" value="ECO:0007669"/>
    <property type="project" value="UniProtKB-SubCell"/>
</dbReference>
<dbReference type="STRING" id="517418.Ctha_2284"/>
<dbReference type="Gene3D" id="3.40.50.2020">
    <property type="match status" value="2"/>
</dbReference>
<evidence type="ECO:0000256" key="5">
    <source>
        <dbReference type="ARBA" id="ARBA00022777"/>
    </source>
</evidence>
<dbReference type="FunFam" id="3.40.50.2020:FF:000007">
    <property type="entry name" value="Ribose-phosphate pyrophosphokinase"/>
    <property type="match status" value="1"/>
</dbReference>
<comment type="subcellular location">
    <subcellularLocation>
        <location evidence="9">Cytoplasm</location>
    </subcellularLocation>
</comment>
<evidence type="ECO:0000256" key="7">
    <source>
        <dbReference type="ARBA" id="ARBA00022842"/>
    </source>
</evidence>
<dbReference type="HAMAP" id="MF_00583_B">
    <property type="entry name" value="RibP_PPkinase_B"/>
    <property type="match status" value="1"/>
</dbReference>
<dbReference type="InterPro" id="IPR029057">
    <property type="entry name" value="PRTase-like"/>
</dbReference>
<dbReference type="UniPathway" id="UPA00087">
    <property type="reaction ID" value="UER00172"/>
</dbReference>
<dbReference type="EC" id="2.7.6.1" evidence="9"/>
<feature type="binding site" evidence="9">
    <location>
        <position position="194"/>
    </location>
    <ligand>
        <name>D-ribose 5-phosphate</name>
        <dbReference type="ChEBI" id="CHEBI:78346"/>
    </ligand>
</feature>
<dbReference type="EMBL" id="CP001100">
    <property type="protein sequence ID" value="ACF14735.1"/>
    <property type="molecule type" value="Genomic_DNA"/>
</dbReference>
<evidence type="ECO:0000256" key="4">
    <source>
        <dbReference type="ARBA" id="ARBA00022741"/>
    </source>
</evidence>
<dbReference type="GO" id="GO:0006164">
    <property type="term" value="P:purine nucleotide biosynthetic process"/>
    <property type="evidence" value="ECO:0007669"/>
    <property type="project" value="TreeGrafter"/>
</dbReference>
<dbReference type="SMART" id="SM01400">
    <property type="entry name" value="Pribosyltran_N"/>
    <property type="match status" value="1"/>
</dbReference>
<organism evidence="11 12">
    <name type="scientific">Chloroherpeton thalassium (strain ATCC 35110 / GB-78)</name>
    <dbReference type="NCBI Taxonomy" id="517418"/>
    <lineage>
        <taxon>Bacteria</taxon>
        <taxon>Pseudomonadati</taxon>
        <taxon>Chlorobiota</taxon>
        <taxon>Chlorobiia</taxon>
        <taxon>Chlorobiales</taxon>
        <taxon>Chloroherpetonaceae</taxon>
        <taxon>Chloroherpeton</taxon>
    </lineage>
</organism>
<dbReference type="GO" id="GO:0002189">
    <property type="term" value="C:ribose phosphate diphosphokinase complex"/>
    <property type="evidence" value="ECO:0007669"/>
    <property type="project" value="TreeGrafter"/>
</dbReference>
<dbReference type="InterPro" id="IPR000836">
    <property type="entry name" value="PRTase_dom"/>
</dbReference>
<keyword evidence="5 9" id="KW-0418">Kinase</keyword>
<proteinExistence type="inferred from homology"/>
<dbReference type="GO" id="GO:0004749">
    <property type="term" value="F:ribose phosphate diphosphokinase activity"/>
    <property type="evidence" value="ECO:0007669"/>
    <property type="project" value="UniProtKB-UniRule"/>
</dbReference>
<protein>
    <recommendedName>
        <fullName evidence="9">Ribose-phosphate pyrophosphokinase</fullName>
        <shortName evidence="9">RPPK</shortName>
        <ecNumber evidence="9">2.7.6.1</ecNumber>
    </recommendedName>
    <alternativeName>
        <fullName evidence="9">5-phospho-D-ribosyl alpha-1-diphosphate synthase</fullName>
    </alternativeName>
    <alternativeName>
        <fullName evidence="9">Phosphoribosyl diphosphate synthase</fullName>
    </alternativeName>
    <alternativeName>
        <fullName evidence="9">Phosphoribosyl pyrophosphate synthase</fullName>
        <shortName evidence="9">P-Rib-PP synthase</shortName>
        <shortName evidence="9">PRPP synthase</shortName>
        <shortName evidence="9">PRPPase</shortName>
    </alternativeName>
</protein>
<evidence type="ECO:0000256" key="8">
    <source>
        <dbReference type="ARBA" id="ARBA00049535"/>
    </source>
</evidence>
<evidence type="ECO:0000313" key="11">
    <source>
        <dbReference type="EMBL" id="ACF14735.1"/>
    </source>
</evidence>
<dbReference type="eggNOG" id="COG0462">
    <property type="taxonomic scope" value="Bacteria"/>
</dbReference>
<dbReference type="GO" id="GO:0005524">
    <property type="term" value="F:ATP binding"/>
    <property type="evidence" value="ECO:0007669"/>
    <property type="project" value="UniProtKB-KW"/>
</dbReference>
<dbReference type="Pfam" id="PF14572">
    <property type="entry name" value="Pribosyl_synth"/>
    <property type="match status" value="1"/>
</dbReference>
<evidence type="ECO:0000256" key="2">
    <source>
        <dbReference type="ARBA" id="ARBA00022723"/>
    </source>
</evidence>
<dbReference type="Proteomes" id="UP000001208">
    <property type="component" value="Chromosome"/>
</dbReference>
<comment type="cofactor">
    <cofactor evidence="9">
        <name>Mg(2+)</name>
        <dbReference type="ChEBI" id="CHEBI:18420"/>
    </cofactor>
    <text evidence="9">Binds 2 Mg(2+) ions per subunit.</text>
</comment>
<keyword evidence="2 9" id="KW-0479">Metal-binding</keyword>
<keyword evidence="3 9" id="KW-0545">Nucleotide biosynthesis</keyword>
<evidence type="ECO:0000256" key="3">
    <source>
        <dbReference type="ARBA" id="ARBA00022727"/>
    </source>
</evidence>
<keyword evidence="1 9" id="KW-0808">Transferase</keyword>
<dbReference type="RefSeq" id="WP_012500818.1">
    <property type="nucleotide sequence ID" value="NC_011026.1"/>
</dbReference>
<comment type="function">
    <text evidence="9">Involved in the biosynthesis of the central metabolite phospho-alpha-D-ribosyl-1-pyrophosphate (PRPP) via the transfer of pyrophosphoryl group from ATP to 1-hydroxyl of ribose-5-phosphate (Rib-5-P).</text>
</comment>